<dbReference type="PROSITE" id="PS51257">
    <property type="entry name" value="PROKAR_LIPOPROTEIN"/>
    <property type="match status" value="1"/>
</dbReference>
<evidence type="ECO:0000256" key="1">
    <source>
        <dbReference type="SAM" id="MobiDB-lite"/>
    </source>
</evidence>
<sequence>MKISPPQLLLGCCCAFILLVGCGPMVGPGRFPNGYAGQPFGFYNPRAFPGGLPWYNVGYPGMPGGPGGAPIVWNPSPYPGTSPYPPGVPVPDPDTTPTIPVTHPNPAPTEPGEDPTEFWSPWPLPPRGGSLAVRAVGYSRANGENTRGSQTRSQRGAFVQASGNGYRRQQLLDGATESPSDDLKYRGGKIIRDLFYVNLYVSGDTDWSAADVELIDGSLAAAMRDEHLNNVLLQYYDNQSIRSTPLPSHPLVGYTPTTVTRGDIQNYATYLYRKGLLNSYDLENTVFNFILPPGTLLTTDAQAANSSQASTASRSRTYETGSELDEVDSRSGMGGYHGSVEIANGSKVYFAVSVYSERFSNGVTNGIPVFAEPWKNVTATLYHQLIEARTNPDVEDALRYSSDLNADRNLGWVSDSGLEIGDIPIRANVPLTSVMTEVPLADGRGLVPVQLPYSNYVHGPEGPIAQPHPLP</sequence>
<dbReference type="RefSeq" id="WP_077024050.1">
    <property type="nucleotide sequence ID" value="NZ_CP017641.1"/>
</dbReference>
<reference evidence="2 3" key="1">
    <citation type="journal article" date="2016" name="Front. Microbiol.">
        <title>Fuerstia marisgermanicae gen. nov., sp. nov., an Unusual Member of the Phylum Planctomycetes from the German Wadden Sea.</title>
        <authorList>
            <person name="Kohn T."/>
            <person name="Heuer A."/>
            <person name="Jogler M."/>
            <person name="Vollmers J."/>
            <person name="Boedeker C."/>
            <person name="Bunk B."/>
            <person name="Rast P."/>
            <person name="Borchert D."/>
            <person name="Glockner I."/>
            <person name="Freese H.M."/>
            <person name="Klenk H.P."/>
            <person name="Overmann J."/>
            <person name="Kaster A.K."/>
            <person name="Rohde M."/>
            <person name="Wiegand S."/>
            <person name="Jogler C."/>
        </authorList>
    </citation>
    <scope>NUCLEOTIDE SEQUENCE [LARGE SCALE GENOMIC DNA]</scope>
    <source>
        <strain evidence="2 3">NH11</strain>
    </source>
</reference>
<feature type="compositionally biased region" description="Pro residues" evidence="1">
    <location>
        <begin position="83"/>
        <end position="94"/>
    </location>
</feature>
<dbReference type="Proteomes" id="UP000187735">
    <property type="component" value="Chromosome"/>
</dbReference>
<dbReference type="EMBL" id="CP017641">
    <property type="protein sequence ID" value="APZ92428.1"/>
    <property type="molecule type" value="Genomic_DNA"/>
</dbReference>
<accession>A0A1P8WED8</accession>
<evidence type="ECO:0000313" key="3">
    <source>
        <dbReference type="Proteomes" id="UP000187735"/>
    </source>
</evidence>
<proteinExistence type="predicted"/>
<gene>
    <name evidence="2" type="ORF">Fuma_02039</name>
</gene>
<feature type="region of interest" description="Disordered" evidence="1">
    <location>
        <begin position="83"/>
        <end position="115"/>
    </location>
</feature>
<feature type="compositionally biased region" description="Low complexity" evidence="1">
    <location>
        <begin position="303"/>
        <end position="315"/>
    </location>
</feature>
<keyword evidence="3" id="KW-1185">Reference proteome</keyword>
<organism evidence="2 3">
    <name type="scientific">Fuerstiella marisgermanici</name>
    <dbReference type="NCBI Taxonomy" id="1891926"/>
    <lineage>
        <taxon>Bacteria</taxon>
        <taxon>Pseudomonadati</taxon>
        <taxon>Planctomycetota</taxon>
        <taxon>Planctomycetia</taxon>
        <taxon>Planctomycetales</taxon>
        <taxon>Planctomycetaceae</taxon>
        <taxon>Fuerstiella</taxon>
    </lineage>
</organism>
<evidence type="ECO:0000313" key="2">
    <source>
        <dbReference type="EMBL" id="APZ92428.1"/>
    </source>
</evidence>
<dbReference type="OrthoDB" id="4686094at2"/>
<protein>
    <submittedName>
        <fullName evidence="2">Uncharacterized protein</fullName>
    </submittedName>
</protein>
<name>A0A1P8WED8_9PLAN</name>
<dbReference type="AlphaFoldDB" id="A0A1P8WED8"/>
<feature type="region of interest" description="Disordered" evidence="1">
    <location>
        <begin position="303"/>
        <end position="332"/>
    </location>
</feature>
<dbReference type="KEGG" id="fmr:Fuma_02039"/>